<dbReference type="Proteomes" id="UP000700334">
    <property type="component" value="Unassembled WGS sequence"/>
</dbReference>
<evidence type="ECO:0000313" key="1">
    <source>
        <dbReference type="EMBL" id="KAG8520238.1"/>
    </source>
</evidence>
<protein>
    <submittedName>
        <fullName evidence="1">Uncharacterized protein</fullName>
    </submittedName>
</protein>
<dbReference type="EMBL" id="JAGFMF010011576">
    <property type="protein sequence ID" value="KAG8520238.1"/>
    <property type="molecule type" value="Genomic_DNA"/>
</dbReference>
<sequence length="88" mass="10075">MLFHPNQRSFIVNSGRKLFYPGGLCHPKSLNSSASNNFWYVVQDILLAAIKAVDVFPFLEPIGLPDTVLIQQDRIEERKELLTEKEET</sequence>
<dbReference type="AlphaFoldDB" id="A0A8J6DVV3"/>
<proteinExistence type="predicted"/>
<reference evidence="1" key="1">
    <citation type="journal article" date="2021" name="Evol. Appl.">
        <title>The genome of the Pyrenean desman and the effects of bottlenecks and inbreeding on the genomic landscape of an endangered species.</title>
        <authorList>
            <person name="Escoda L."/>
            <person name="Castresana J."/>
        </authorList>
    </citation>
    <scope>NUCLEOTIDE SEQUENCE</scope>
    <source>
        <strain evidence="1">IBE-C5619</strain>
    </source>
</reference>
<name>A0A8J6DVV3_GALPY</name>
<feature type="non-terminal residue" evidence="1">
    <location>
        <position position="88"/>
    </location>
</feature>
<organism evidence="1 2">
    <name type="scientific">Galemys pyrenaicus</name>
    <name type="common">Iberian desman</name>
    <name type="synonym">Pyrenean desman</name>
    <dbReference type="NCBI Taxonomy" id="202257"/>
    <lineage>
        <taxon>Eukaryota</taxon>
        <taxon>Metazoa</taxon>
        <taxon>Chordata</taxon>
        <taxon>Craniata</taxon>
        <taxon>Vertebrata</taxon>
        <taxon>Euteleostomi</taxon>
        <taxon>Mammalia</taxon>
        <taxon>Eutheria</taxon>
        <taxon>Laurasiatheria</taxon>
        <taxon>Eulipotyphla</taxon>
        <taxon>Talpidae</taxon>
        <taxon>Galemys</taxon>
    </lineage>
</organism>
<accession>A0A8J6DVV3</accession>
<evidence type="ECO:0000313" key="2">
    <source>
        <dbReference type="Proteomes" id="UP000700334"/>
    </source>
</evidence>
<gene>
    <name evidence="1" type="ORF">J0S82_004201</name>
</gene>
<comment type="caution">
    <text evidence="1">The sequence shown here is derived from an EMBL/GenBank/DDBJ whole genome shotgun (WGS) entry which is preliminary data.</text>
</comment>
<keyword evidence="2" id="KW-1185">Reference proteome</keyword>